<proteinExistence type="predicted"/>
<organism evidence="2 3">
    <name type="scientific">Manduca sexta</name>
    <name type="common">Tobacco hawkmoth</name>
    <name type="synonym">Tobacco hornworm</name>
    <dbReference type="NCBI Taxonomy" id="7130"/>
    <lineage>
        <taxon>Eukaryota</taxon>
        <taxon>Metazoa</taxon>
        <taxon>Ecdysozoa</taxon>
        <taxon>Arthropoda</taxon>
        <taxon>Hexapoda</taxon>
        <taxon>Insecta</taxon>
        <taxon>Pterygota</taxon>
        <taxon>Neoptera</taxon>
        <taxon>Endopterygota</taxon>
        <taxon>Lepidoptera</taxon>
        <taxon>Glossata</taxon>
        <taxon>Ditrysia</taxon>
        <taxon>Bombycoidea</taxon>
        <taxon>Sphingidae</taxon>
        <taxon>Sphinginae</taxon>
        <taxon>Sphingini</taxon>
        <taxon>Manduca</taxon>
    </lineage>
</organism>
<dbReference type="Proteomes" id="UP000791440">
    <property type="component" value="Unassembled WGS sequence"/>
</dbReference>
<accession>A0A921ZD05</accession>
<keyword evidence="3" id="KW-1185">Reference proteome</keyword>
<comment type="caution">
    <text evidence="2">The sequence shown here is derived from an EMBL/GenBank/DDBJ whole genome shotgun (WGS) entry which is preliminary data.</text>
</comment>
<feature type="non-terminal residue" evidence="2">
    <location>
        <position position="1"/>
    </location>
</feature>
<reference evidence="2" key="2">
    <citation type="submission" date="2020-12" db="EMBL/GenBank/DDBJ databases">
        <authorList>
            <person name="Kanost M."/>
        </authorList>
    </citation>
    <scope>NUCLEOTIDE SEQUENCE</scope>
</reference>
<sequence>LCDLFVKTTKREPNISDASCTPVDTDKTSANLDNMNISVRCDRNLSSEISKIKFDGKSCVRSFIQKIEEFRLAKDISKDKLMTFAYEIFIGDALHWFRAIKGGIESWDHLIIRLREDFDVFDYDYRMITEIRDRTQGESENIVIFLSIMKGMFSRLSVPMNEADQLEILLHNIRPCYANVLANCPNISSIDQLQALCRNYEQVRARSENFKEPVASSSRTLAPEFAYSKGSTKNFTKTFFPNFKSQLQ</sequence>
<gene>
    <name evidence="2" type="ORF">O3G_MSEX009138</name>
</gene>
<name>A0A921ZD05_MANSE</name>
<protein>
    <recommendedName>
        <fullName evidence="1">Retrotransposon gag domain-containing protein</fullName>
    </recommendedName>
</protein>
<dbReference type="EMBL" id="JH668487">
    <property type="protein sequence ID" value="KAG6455310.1"/>
    <property type="molecule type" value="Genomic_DNA"/>
</dbReference>
<feature type="domain" description="Retrotransposon gag" evidence="1">
    <location>
        <begin position="86"/>
        <end position="171"/>
    </location>
</feature>
<dbReference type="AlphaFoldDB" id="A0A921ZD05"/>
<reference evidence="2" key="1">
    <citation type="journal article" date="2016" name="Insect Biochem. Mol. Biol.">
        <title>Multifaceted biological insights from a draft genome sequence of the tobacco hornworm moth, Manduca sexta.</title>
        <authorList>
            <person name="Kanost M.R."/>
            <person name="Arrese E.L."/>
            <person name="Cao X."/>
            <person name="Chen Y.R."/>
            <person name="Chellapilla S."/>
            <person name="Goldsmith M.R."/>
            <person name="Grosse-Wilde E."/>
            <person name="Heckel D.G."/>
            <person name="Herndon N."/>
            <person name="Jiang H."/>
            <person name="Papanicolaou A."/>
            <person name="Qu J."/>
            <person name="Soulages J.L."/>
            <person name="Vogel H."/>
            <person name="Walters J."/>
            <person name="Waterhouse R.M."/>
            <person name="Ahn S.J."/>
            <person name="Almeida F.C."/>
            <person name="An C."/>
            <person name="Aqrawi P."/>
            <person name="Bretschneider A."/>
            <person name="Bryant W.B."/>
            <person name="Bucks S."/>
            <person name="Chao H."/>
            <person name="Chevignon G."/>
            <person name="Christen J.M."/>
            <person name="Clarke D.F."/>
            <person name="Dittmer N.T."/>
            <person name="Ferguson L.C.F."/>
            <person name="Garavelou S."/>
            <person name="Gordon K.H.J."/>
            <person name="Gunaratna R.T."/>
            <person name="Han Y."/>
            <person name="Hauser F."/>
            <person name="He Y."/>
            <person name="Heidel-Fischer H."/>
            <person name="Hirsh A."/>
            <person name="Hu Y."/>
            <person name="Jiang H."/>
            <person name="Kalra D."/>
            <person name="Klinner C."/>
            <person name="Konig C."/>
            <person name="Kovar C."/>
            <person name="Kroll A.R."/>
            <person name="Kuwar S.S."/>
            <person name="Lee S.L."/>
            <person name="Lehman R."/>
            <person name="Li K."/>
            <person name="Li Z."/>
            <person name="Liang H."/>
            <person name="Lovelace S."/>
            <person name="Lu Z."/>
            <person name="Mansfield J.H."/>
            <person name="McCulloch K.J."/>
            <person name="Mathew T."/>
            <person name="Morton B."/>
            <person name="Muzny D.M."/>
            <person name="Neunemann D."/>
            <person name="Ongeri F."/>
            <person name="Pauchet Y."/>
            <person name="Pu L.L."/>
            <person name="Pyrousis I."/>
            <person name="Rao X.J."/>
            <person name="Redding A."/>
            <person name="Roesel C."/>
            <person name="Sanchez-Gracia A."/>
            <person name="Schaack S."/>
            <person name="Shukla A."/>
            <person name="Tetreau G."/>
            <person name="Wang Y."/>
            <person name="Xiong G.H."/>
            <person name="Traut W."/>
            <person name="Walsh T.K."/>
            <person name="Worley K.C."/>
            <person name="Wu D."/>
            <person name="Wu W."/>
            <person name="Wu Y.Q."/>
            <person name="Zhang X."/>
            <person name="Zou Z."/>
            <person name="Zucker H."/>
            <person name="Briscoe A.D."/>
            <person name="Burmester T."/>
            <person name="Clem R.J."/>
            <person name="Feyereisen R."/>
            <person name="Grimmelikhuijzen C.J.P."/>
            <person name="Hamodrakas S.J."/>
            <person name="Hansson B.S."/>
            <person name="Huguet E."/>
            <person name="Jermiin L.S."/>
            <person name="Lan Q."/>
            <person name="Lehman H.K."/>
            <person name="Lorenzen M."/>
            <person name="Merzendorfer H."/>
            <person name="Michalopoulos I."/>
            <person name="Morton D.B."/>
            <person name="Muthukrishnan S."/>
            <person name="Oakeshott J.G."/>
            <person name="Palmer W."/>
            <person name="Park Y."/>
            <person name="Passarelli A.L."/>
            <person name="Rozas J."/>
            <person name="Schwartz L.M."/>
            <person name="Smith W."/>
            <person name="Southgate A."/>
            <person name="Vilcinskas A."/>
            <person name="Vogt R."/>
            <person name="Wang P."/>
            <person name="Werren J."/>
            <person name="Yu X.Q."/>
            <person name="Zhou J.J."/>
            <person name="Brown S.J."/>
            <person name="Scherer S.E."/>
            <person name="Richards S."/>
            <person name="Blissard G.W."/>
        </authorList>
    </citation>
    <scope>NUCLEOTIDE SEQUENCE</scope>
</reference>
<evidence type="ECO:0000313" key="2">
    <source>
        <dbReference type="EMBL" id="KAG6455310.1"/>
    </source>
</evidence>
<evidence type="ECO:0000313" key="3">
    <source>
        <dbReference type="Proteomes" id="UP000791440"/>
    </source>
</evidence>
<evidence type="ECO:0000259" key="1">
    <source>
        <dbReference type="Pfam" id="PF03732"/>
    </source>
</evidence>
<feature type="non-terminal residue" evidence="2">
    <location>
        <position position="248"/>
    </location>
</feature>
<dbReference type="Pfam" id="PF03732">
    <property type="entry name" value="Retrotrans_gag"/>
    <property type="match status" value="1"/>
</dbReference>
<dbReference type="InterPro" id="IPR005162">
    <property type="entry name" value="Retrotrans_gag_dom"/>
</dbReference>